<dbReference type="AlphaFoldDB" id="A0A5D6WHN0"/>
<name>A0A5D6WHN0_9FIRM</name>
<keyword evidence="1" id="KW-1133">Transmembrane helix</keyword>
<evidence type="ECO:0000256" key="1">
    <source>
        <dbReference type="SAM" id="Phobius"/>
    </source>
</evidence>
<keyword evidence="3" id="KW-1185">Reference proteome</keyword>
<dbReference type="Proteomes" id="UP000322783">
    <property type="component" value="Unassembled WGS sequence"/>
</dbReference>
<accession>A0A5D6WHN0</accession>
<sequence>MKIKTTGMVLNEMQLAQVAGGLGITTVLGCLYTAGKTGMAVYKETKALVTSPEYAKMTDKQKNKAIGRIFADNVAFGGMLGAGAGVIYAQTKWRFAGVGNEIREGVEKLLKE</sequence>
<reference evidence="2 3" key="1">
    <citation type="submission" date="2019-08" db="EMBL/GenBank/DDBJ databases">
        <title>Selenomonas sp. mPRGC5 and Selenomonas sp. mPRGC8 isolated from ruminal fluid of dairy goat (Capra hircus).</title>
        <authorList>
            <person name="Poothong S."/>
            <person name="Nuengjamnong C."/>
            <person name="Tanasupawat S."/>
        </authorList>
    </citation>
    <scope>NUCLEOTIDE SEQUENCE [LARGE SCALE GENOMIC DNA]</scope>
    <source>
        <strain evidence="3">mPRGC8</strain>
    </source>
</reference>
<dbReference type="PROSITE" id="PS51257">
    <property type="entry name" value="PROKAR_LIPOPROTEIN"/>
    <property type="match status" value="1"/>
</dbReference>
<protein>
    <submittedName>
        <fullName evidence="2">Uncharacterized protein</fullName>
    </submittedName>
</protein>
<comment type="caution">
    <text evidence="2">The sequence shown here is derived from an EMBL/GenBank/DDBJ whole genome shotgun (WGS) entry which is preliminary data.</text>
</comment>
<evidence type="ECO:0000313" key="2">
    <source>
        <dbReference type="EMBL" id="TYZ27247.1"/>
    </source>
</evidence>
<keyword evidence="1" id="KW-0472">Membrane</keyword>
<dbReference type="RefSeq" id="WP_149189751.1">
    <property type="nucleotide sequence ID" value="NZ_VTOZ01000030.1"/>
</dbReference>
<dbReference type="EMBL" id="VTOZ01000030">
    <property type="protein sequence ID" value="TYZ27247.1"/>
    <property type="molecule type" value="Genomic_DNA"/>
</dbReference>
<keyword evidence="1" id="KW-0812">Transmembrane</keyword>
<organism evidence="2 3">
    <name type="scientific">Selenomonas caprae</name>
    <dbReference type="NCBI Taxonomy" id="2606905"/>
    <lineage>
        <taxon>Bacteria</taxon>
        <taxon>Bacillati</taxon>
        <taxon>Bacillota</taxon>
        <taxon>Negativicutes</taxon>
        <taxon>Selenomonadales</taxon>
        <taxon>Selenomonadaceae</taxon>
        <taxon>Selenomonas</taxon>
    </lineage>
</organism>
<feature type="transmembrane region" description="Helical" evidence="1">
    <location>
        <begin position="15"/>
        <end position="34"/>
    </location>
</feature>
<proteinExistence type="predicted"/>
<gene>
    <name evidence="2" type="ORF">FZ041_12185</name>
</gene>
<evidence type="ECO:0000313" key="3">
    <source>
        <dbReference type="Proteomes" id="UP000322783"/>
    </source>
</evidence>